<dbReference type="Pfam" id="PF13458">
    <property type="entry name" value="Peripla_BP_6"/>
    <property type="match status" value="1"/>
</dbReference>
<reference evidence="6 7" key="1">
    <citation type="submission" date="2018-04" db="EMBL/GenBank/DDBJ databases">
        <title>Pelagivirga bohaiensis gen. nov., sp. nov., a bacterium isolated from the Bohai Sea.</title>
        <authorList>
            <person name="Ji X."/>
        </authorList>
    </citation>
    <scope>NUCLEOTIDE SEQUENCE [LARGE SCALE GENOMIC DNA]</scope>
    <source>
        <strain evidence="6 7">BH-SD19</strain>
    </source>
</reference>
<evidence type="ECO:0000259" key="5">
    <source>
        <dbReference type="Pfam" id="PF13458"/>
    </source>
</evidence>
<dbReference type="InterPro" id="IPR028081">
    <property type="entry name" value="Leu-bd"/>
</dbReference>
<gene>
    <name evidence="6" type="ORF">DC366_04030</name>
</gene>
<name>A0A2T7G976_9RHOB</name>
<evidence type="ECO:0000313" key="7">
    <source>
        <dbReference type="Proteomes" id="UP000244446"/>
    </source>
</evidence>
<keyword evidence="2 4" id="KW-0732">Signal</keyword>
<dbReference type="InterPro" id="IPR028082">
    <property type="entry name" value="Peripla_BP_I"/>
</dbReference>
<dbReference type="GO" id="GO:0006865">
    <property type="term" value="P:amino acid transport"/>
    <property type="evidence" value="ECO:0007669"/>
    <property type="project" value="UniProtKB-KW"/>
</dbReference>
<evidence type="ECO:0000256" key="2">
    <source>
        <dbReference type="ARBA" id="ARBA00022729"/>
    </source>
</evidence>
<accession>A0A2T7G976</accession>
<dbReference type="PANTHER" id="PTHR30483:SF37">
    <property type="entry name" value="ABC TRANSPORTER SUBSTRATE-BINDING PROTEIN"/>
    <property type="match status" value="1"/>
</dbReference>
<protein>
    <submittedName>
        <fullName evidence="6">ABC transporter substrate-binding protein</fullName>
    </submittedName>
</protein>
<dbReference type="RefSeq" id="WP_108690937.1">
    <property type="nucleotide sequence ID" value="NZ_QCYH01000002.1"/>
</dbReference>
<keyword evidence="3" id="KW-0813">Transport</keyword>
<evidence type="ECO:0000256" key="4">
    <source>
        <dbReference type="SAM" id="SignalP"/>
    </source>
</evidence>
<feature type="chain" id="PRO_5015706478" evidence="4">
    <location>
        <begin position="25"/>
        <end position="425"/>
    </location>
</feature>
<dbReference type="EMBL" id="QCYH01000002">
    <property type="protein sequence ID" value="PVA10963.1"/>
    <property type="molecule type" value="Genomic_DNA"/>
</dbReference>
<dbReference type="CDD" id="cd06330">
    <property type="entry name" value="PBP1_As_SBP-like"/>
    <property type="match status" value="1"/>
</dbReference>
<feature type="signal peptide" evidence="4">
    <location>
        <begin position="1"/>
        <end position="24"/>
    </location>
</feature>
<dbReference type="AlphaFoldDB" id="A0A2T7G976"/>
<dbReference type="SUPFAM" id="SSF53822">
    <property type="entry name" value="Periplasmic binding protein-like I"/>
    <property type="match status" value="1"/>
</dbReference>
<evidence type="ECO:0000256" key="3">
    <source>
        <dbReference type="ARBA" id="ARBA00022970"/>
    </source>
</evidence>
<dbReference type="OrthoDB" id="9783240at2"/>
<dbReference type="Gene3D" id="3.40.50.2300">
    <property type="match status" value="2"/>
</dbReference>
<keyword evidence="7" id="KW-1185">Reference proteome</keyword>
<dbReference type="PANTHER" id="PTHR30483">
    <property type="entry name" value="LEUCINE-SPECIFIC-BINDING PROTEIN"/>
    <property type="match status" value="1"/>
</dbReference>
<comment type="caution">
    <text evidence="6">The sequence shown here is derived from an EMBL/GenBank/DDBJ whole genome shotgun (WGS) entry which is preliminary data.</text>
</comment>
<dbReference type="Proteomes" id="UP000244446">
    <property type="component" value="Unassembled WGS sequence"/>
</dbReference>
<feature type="domain" description="Leucine-binding protein" evidence="5">
    <location>
        <begin position="29"/>
        <end position="385"/>
    </location>
</feature>
<proteinExistence type="inferred from homology"/>
<dbReference type="InterPro" id="IPR051010">
    <property type="entry name" value="BCAA_transport"/>
</dbReference>
<organism evidence="6 7">
    <name type="scientific">Pelagivirga sediminicola</name>
    <dbReference type="NCBI Taxonomy" id="2170575"/>
    <lineage>
        <taxon>Bacteria</taxon>
        <taxon>Pseudomonadati</taxon>
        <taxon>Pseudomonadota</taxon>
        <taxon>Alphaproteobacteria</taxon>
        <taxon>Rhodobacterales</taxon>
        <taxon>Paracoccaceae</taxon>
        <taxon>Pelagivirga</taxon>
    </lineage>
</organism>
<sequence>MKTNTLGAIIAGLATCAAATTASAADGDTIKIGFPVFLSGAAAGPFGQPEKEAAELLIEALNAGTVPAPYATTGIAGKTLEGTFVDEAANAVTEYRNLIERDNVDAVIGYTSSGNCKSVAPLAEDLKTLTVFVDCGTPQIFEEIVTEPTYLFRTGPTGTIDSVGAARYFQDSGVDLSRVAGINQNYAWGQDAWRDFTQSLSALDTGSEIVTEQFPKVYAGQYGAEVSALLTSTPTAVHTSFWGGDLEAFLLQAAPRGLFARSDVLMTCGEALFPRLADQIPEGAIIGARGPYSVFAPENDLSTWFNAAYEEKFGQKPTYPAWKMAQAIFGLKAAWEKAGEDADTDAVAAAFKNLEFETPAGTVKMAIGNGHQAIQGIAYGRYKKDADGNPGVEDVISYSAECVNPPNDMMSAEWIEAGFPNSNCE</sequence>
<evidence type="ECO:0000256" key="1">
    <source>
        <dbReference type="ARBA" id="ARBA00010062"/>
    </source>
</evidence>
<comment type="similarity">
    <text evidence="1">Belongs to the leucine-binding protein family.</text>
</comment>
<evidence type="ECO:0000313" key="6">
    <source>
        <dbReference type="EMBL" id="PVA10963.1"/>
    </source>
</evidence>
<keyword evidence="3" id="KW-0029">Amino-acid transport</keyword>